<proteinExistence type="inferred from homology"/>
<feature type="binding site" evidence="1">
    <location>
        <position position="94"/>
    </location>
    <ligand>
        <name>Mg(2+)</name>
        <dbReference type="ChEBI" id="CHEBI:18420"/>
        <label>2</label>
    </ligand>
</feature>
<keyword evidence="1" id="KW-0479">Metal-binding</keyword>
<feature type="domain" description="PurM-like N-terminal" evidence="2">
    <location>
        <begin position="47"/>
        <end position="158"/>
    </location>
</feature>
<feature type="binding site" evidence="1">
    <location>
        <position position="49"/>
    </location>
    <ligand>
        <name>Mg(2+)</name>
        <dbReference type="ChEBI" id="CHEBI:18420"/>
        <label>3</label>
    </ligand>
</feature>
<dbReference type="GO" id="GO:0005524">
    <property type="term" value="F:ATP binding"/>
    <property type="evidence" value="ECO:0007669"/>
    <property type="project" value="UniProtKB-UniRule"/>
</dbReference>
<dbReference type="NCBIfam" id="TIGR01379">
    <property type="entry name" value="thiL"/>
    <property type="match status" value="1"/>
</dbReference>
<comment type="function">
    <text evidence="1">Catalyzes the ATP-dependent phosphorylation of thiamine-monophosphate (TMP) to form thiamine-pyrophosphate (TPP), the active form of vitamin B1.</text>
</comment>
<comment type="caution">
    <text evidence="1">Lacks conserved residue(s) required for the propagation of feature annotation.</text>
</comment>
<evidence type="ECO:0000259" key="2">
    <source>
        <dbReference type="Pfam" id="PF00586"/>
    </source>
</evidence>
<feature type="binding site" evidence="1">
    <location>
        <position position="344"/>
    </location>
    <ligand>
        <name>substrate</name>
    </ligand>
</feature>
<comment type="pathway">
    <text evidence="1">Cofactor biosynthesis; thiamine diphosphate biosynthesis; thiamine diphosphate from thiamine phosphate: step 1/1.</text>
</comment>
<feature type="binding site" evidence="1">
    <location>
        <position position="72"/>
    </location>
    <ligand>
        <name>substrate</name>
    </ligand>
</feature>
<feature type="binding site" evidence="1">
    <location>
        <position position="237"/>
    </location>
    <ligand>
        <name>ATP</name>
        <dbReference type="ChEBI" id="CHEBI:30616"/>
    </ligand>
</feature>
<dbReference type="GO" id="GO:0000287">
    <property type="term" value="F:magnesium ion binding"/>
    <property type="evidence" value="ECO:0007669"/>
    <property type="project" value="UniProtKB-UniRule"/>
</dbReference>
<feature type="binding site" evidence="1">
    <location>
        <position position="142"/>
    </location>
    <ligand>
        <name>Mg(2+)</name>
        <dbReference type="ChEBI" id="CHEBI:18420"/>
        <label>1</label>
    </ligand>
</feature>
<feature type="binding site" evidence="1">
    <location>
        <position position="235"/>
    </location>
    <ligand>
        <name>Mg(2+)</name>
        <dbReference type="ChEBI" id="CHEBI:18420"/>
        <label>3</label>
    </ligand>
</feature>
<dbReference type="CDD" id="cd02194">
    <property type="entry name" value="ThiL"/>
    <property type="match status" value="1"/>
</dbReference>
<feature type="binding site" evidence="1">
    <location>
        <position position="288"/>
    </location>
    <ligand>
        <name>substrate</name>
    </ligand>
</feature>
<comment type="miscellaneous">
    <text evidence="1">Reaction mechanism of ThiL seems to utilize a direct, inline transfer of the gamma-phosphate of ATP to TMP rather than a phosphorylated enzyme intermediate.</text>
</comment>
<gene>
    <name evidence="1" type="primary">thiL</name>
    <name evidence="4" type="ORF">SAMN00768000_2250</name>
</gene>
<sequence length="352" mass="37967">MDIIEMRKFRRREQGEKMKVKDVGERALISTIHRLQAIVPMGYLGIGDDAAYLPPSPAGWLISQDMLVEGVHFRFDWITPEQLGEKAVAVNISDIAAMGGIPKAILTSIAVPGNFDVEVIEALYRGMAKALDRYGAVLVGGDTVSSPDKFTLDVSVVGHPGAKGPVLLSGAKPGDRLFVTGRLGASYAGYMLLCHNVSWPSTSIQHRSVLQAHLAPVARVEAGQQLGALAHAMTDISDGLVNELKAMTRFGGIGARIEAERVPIDQATQMVAKEYGQDALDFALYGGEDYELLAAVPPSRAREAELLCLRCGVPITEIGVVTDTLGIHVMRDGEELAVDERKGFHHFALDQD</sequence>
<dbReference type="Gene3D" id="3.30.1330.10">
    <property type="entry name" value="PurM-like, N-terminal domain"/>
    <property type="match status" value="1"/>
</dbReference>
<dbReference type="InterPro" id="IPR006283">
    <property type="entry name" value="ThiL-like"/>
</dbReference>
<feature type="binding site" evidence="1">
    <location>
        <position position="65"/>
    </location>
    <ligand>
        <name>Mg(2+)</name>
        <dbReference type="ChEBI" id="CHEBI:18420"/>
        <label>1</label>
    </ligand>
</feature>
<organism evidence="4 5">
    <name type="scientific">Sulfobacillus thermosulfidooxidans (strain DSM 9293 / VKM B-1269 / AT-1)</name>
    <dbReference type="NCBI Taxonomy" id="929705"/>
    <lineage>
        <taxon>Bacteria</taxon>
        <taxon>Bacillati</taxon>
        <taxon>Bacillota</taxon>
        <taxon>Clostridia</taxon>
        <taxon>Eubacteriales</taxon>
        <taxon>Clostridiales Family XVII. Incertae Sedis</taxon>
        <taxon>Sulfobacillus</taxon>
    </lineage>
</organism>
<dbReference type="UniPathway" id="UPA00060">
    <property type="reaction ID" value="UER00142"/>
</dbReference>
<dbReference type="GO" id="GO:0009229">
    <property type="term" value="P:thiamine diphosphate biosynthetic process"/>
    <property type="evidence" value="ECO:0007669"/>
    <property type="project" value="UniProtKB-UniRule"/>
</dbReference>
<dbReference type="AlphaFoldDB" id="A0A1W1WGK6"/>
<keyword evidence="1 4" id="KW-0418">Kinase</keyword>
<dbReference type="STRING" id="28034.BFX07_08980"/>
<comment type="catalytic activity">
    <reaction evidence="1">
        <text>thiamine phosphate + ATP = thiamine diphosphate + ADP</text>
        <dbReference type="Rhea" id="RHEA:15913"/>
        <dbReference type="ChEBI" id="CHEBI:30616"/>
        <dbReference type="ChEBI" id="CHEBI:37575"/>
        <dbReference type="ChEBI" id="CHEBI:58937"/>
        <dbReference type="ChEBI" id="CHEBI:456216"/>
        <dbReference type="EC" id="2.7.4.16"/>
    </reaction>
</comment>
<dbReference type="SUPFAM" id="SSF55326">
    <property type="entry name" value="PurM N-terminal domain-like"/>
    <property type="match status" value="1"/>
</dbReference>
<protein>
    <recommendedName>
        <fullName evidence="1">Thiamine-monophosphate kinase</fullName>
        <shortName evidence="1">TMP kinase</shortName>
        <shortName evidence="1">Thiamine-phosphate kinase</shortName>
        <ecNumber evidence="1">2.7.4.16</ecNumber>
    </recommendedName>
</protein>
<dbReference type="PIRSF" id="PIRSF005303">
    <property type="entry name" value="Thiam_monoph_kin"/>
    <property type="match status" value="1"/>
</dbReference>
<keyword evidence="1" id="KW-0808">Transferase</keyword>
<dbReference type="PANTHER" id="PTHR30270:SF0">
    <property type="entry name" value="THIAMINE-MONOPHOSPHATE KINASE"/>
    <property type="match status" value="1"/>
</dbReference>
<evidence type="ECO:0000256" key="1">
    <source>
        <dbReference type="HAMAP-Rule" id="MF_02128"/>
    </source>
</evidence>
<dbReference type="Pfam" id="PF02769">
    <property type="entry name" value="AIRS_C"/>
    <property type="match status" value="1"/>
</dbReference>
<comment type="similarity">
    <text evidence="1">Belongs to the thiamine-monophosphate kinase family.</text>
</comment>
<keyword evidence="1" id="KW-0547">Nucleotide-binding</keyword>
<feature type="binding site" evidence="1">
    <location>
        <position position="94"/>
    </location>
    <ligand>
        <name>Mg(2+)</name>
        <dbReference type="ChEBI" id="CHEBI:18420"/>
        <label>4</label>
    </ligand>
</feature>
<dbReference type="SUPFAM" id="SSF56042">
    <property type="entry name" value="PurM C-terminal domain-like"/>
    <property type="match status" value="1"/>
</dbReference>
<dbReference type="Gene3D" id="3.90.650.10">
    <property type="entry name" value="PurM-like C-terminal domain"/>
    <property type="match status" value="1"/>
</dbReference>
<keyword evidence="1" id="KW-0067">ATP-binding</keyword>
<feature type="binding site" evidence="1">
    <location>
        <position position="49"/>
    </location>
    <ligand>
        <name>Mg(2+)</name>
        <dbReference type="ChEBI" id="CHEBI:18420"/>
        <label>4</label>
    </ligand>
</feature>
<dbReference type="GO" id="GO:0009030">
    <property type="term" value="F:thiamine-phosphate kinase activity"/>
    <property type="evidence" value="ECO:0007669"/>
    <property type="project" value="UniProtKB-UniRule"/>
</dbReference>
<feature type="binding site" evidence="1">
    <location>
        <position position="238"/>
    </location>
    <ligand>
        <name>Mg(2+)</name>
        <dbReference type="ChEBI" id="CHEBI:18420"/>
        <label>5</label>
    </ligand>
</feature>
<dbReference type="EMBL" id="FWWY01000001">
    <property type="protein sequence ID" value="SMC05438.1"/>
    <property type="molecule type" value="Genomic_DNA"/>
</dbReference>
<dbReference type="InterPro" id="IPR010918">
    <property type="entry name" value="PurM-like_C_dom"/>
</dbReference>
<evidence type="ECO:0000259" key="3">
    <source>
        <dbReference type="Pfam" id="PF02769"/>
    </source>
</evidence>
<feature type="binding site" evidence="1">
    <location>
        <position position="124"/>
    </location>
    <ligand>
        <name>ATP</name>
        <dbReference type="ChEBI" id="CHEBI:30616"/>
    </ligand>
</feature>
<evidence type="ECO:0000313" key="5">
    <source>
        <dbReference type="Proteomes" id="UP000192660"/>
    </source>
</evidence>
<feature type="binding site" evidence="1">
    <location>
        <position position="94"/>
    </location>
    <ligand>
        <name>Mg(2+)</name>
        <dbReference type="ChEBI" id="CHEBI:18420"/>
        <label>3</label>
    </ligand>
</feature>
<dbReference type="Proteomes" id="UP000192660">
    <property type="component" value="Unassembled WGS sequence"/>
</dbReference>
<dbReference type="GO" id="GO:0009228">
    <property type="term" value="P:thiamine biosynthetic process"/>
    <property type="evidence" value="ECO:0007669"/>
    <property type="project" value="UniProtKB-KW"/>
</dbReference>
<feature type="binding site" evidence="1">
    <location>
        <position position="63"/>
    </location>
    <ligand>
        <name>Mg(2+)</name>
        <dbReference type="ChEBI" id="CHEBI:18420"/>
        <label>4</label>
    </ligand>
</feature>
<dbReference type="HAMAP" id="MF_02128">
    <property type="entry name" value="TMP_kinase"/>
    <property type="match status" value="1"/>
</dbReference>
<dbReference type="EC" id="2.7.4.16" evidence="1"/>
<feature type="binding site" evidence="1">
    <location>
        <begin position="141"/>
        <end position="142"/>
    </location>
    <ligand>
        <name>ATP</name>
        <dbReference type="ChEBI" id="CHEBI:30616"/>
    </ligand>
</feature>
<dbReference type="InterPro" id="IPR036921">
    <property type="entry name" value="PurM-like_N_sf"/>
</dbReference>
<dbReference type="InterPro" id="IPR036676">
    <property type="entry name" value="PurM-like_C_sf"/>
</dbReference>
<name>A0A1W1WGK6_SULTA</name>
<accession>A0A1W1WGK6</accession>
<feature type="binding site" evidence="1">
    <location>
        <position position="65"/>
    </location>
    <ligand>
        <name>Mg(2+)</name>
        <dbReference type="ChEBI" id="CHEBI:18420"/>
        <label>2</label>
    </ligand>
</feature>
<keyword evidence="5" id="KW-1185">Reference proteome</keyword>
<feature type="domain" description="PurM-like C-terminal" evidence="3">
    <location>
        <begin position="172"/>
        <end position="324"/>
    </location>
</feature>
<dbReference type="InterPro" id="IPR016188">
    <property type="entry name" value="PurM-like_N"/>
</dbReference>
<dbReference type="Pfam" id="PF00586">
    <property type="entry name" value="AIRS"/>
    <property type="match status" value="1"/>
</dbReference>
<keyword evidence="1" id="KW-0460">Magnesium</keyword>
<dbReference type="PANTHER" id="PTHR30270">
    <property type="entry name" value="THIAMINE-MONOPHOSPHATE KINASE"/>
    <property type="match status" value="1"/>
</dbReference>
<evidence type="ECO:0000313" key="4">
    <source>
        <dbReference type="EMBL" id="SMC05438.1"/>
    </source>
</evidence>
<reference evidence="5" key="1">
    <citation type="submission" date="2017-04" db="EMBL/GenBank/DDBJ databases">
        <authorList>
            <person name="Varghese N."/>
            <person name="Submissions S."/>
        </authorList>
    </citation>
    <scope>NUCLEOTIDE SEQUENCE [LARGE SCALE GENOMIC DNA]</scope>
    <source>
        <strain evidence="5">DSM 9293</strain>
    </source>
</reference>
<keyword evidence="1" id="KW-0784">Thiamine biosynthesis</keyword>